<gene>
    <name evidence="1" type="ORF">NM688_g7029</name>
</gene>
<evidence type="ECO:0000313" key="1">
    <source>
        <dbReference type="EMBL" id="KAJ3535088.1"/>
    </source>
</evidence>
<sequence length="382" mass="40803">MNTHRSAYNTNEFEDCVDVAQWSILPEGAYTSPQGVSPYAAETTVTLPVYSDMLYFLSRGPFTRGSIQFACNGAADNVKVHIKFFYLSPDTVQHAKVCVLQRDEVNNGVGVFTSPQLEMLPMGAVSCFAISVELPEIMDEEPVQIDGLLTMMPLFSITMADSMDFLNFRSVTLQTSNAPIHVRSLVAETAEIATLNAPIDGDFTCTDSLDLLTSNGPITANVTLTSSDPSKPAQLSMQSSNSPITAQISLVSALQGGTGSSFKTTTKTTNGPLNVSFLTAPLDSVLQFEGSTSNAPASAAMHYTYEGDIYLSSGGLFAPKIMADESSQDPAGRGRQRTVQLTSFNPANRGTLEAKVRWGAEGGRPLGSVEMSTSNSPITLTL</sequence>
<evidence type="ECO:0000313" key="2">
    <source>
        <dbReference type="Proteomes" id="UP001148662"/>
    </source>
</evidence>
<comment type="caution">
    <text evidence="1">The sequence shown here is derived from an EMBL/GenBank/DDBJ whole genome shotgun (WGS) entry which is preliminary data.</text>
</comment>
<dbReference type="EMBL" id="JANHOG010001562">
    <property type="protein sequence ID" value="KAJ3535088.1"/>
    <property type="molecule type" value="Genomic_DNA"/>
</dbReference>
<protein>
    <submittedName>
        <fullName evidence="1">Uncharacterized protein</fullName>
    </submittedName>
</protein>
<name>A0ACC1S9T7_9APHY</name>
<keyword evidence="2" id="KW-1185">Reference proteome</keyword>
<accession>A0ACC1S9T7</accession>
<reference evidence="1" key="1">
    <citation type="submission" date="2022-07" db="EMBL/GenBank/DDBJ databases">
        <title>Genome Sequence of Phlebia brevispora.</title>
        <authorList>
            <person name="Buettner E."/>
        </authorList>
    </citation>
    <scope>NUCLEOTIDE SEQUENCE</scope>
    <source>
        <strain evidence="1">MPL23</strain>
    </source>
</reference>
<dbReference type="Proteomes" id="UP001148662">
    <property type="component" value="Unassembled WGS sequence"/>
</dbReference>
<proteinExistence type="predicted"/>
<organism evidence="1 2">
    <name type="scientific">Phlebia brevispora</name>
    <dbReference type="NCBI Taxonomy" id="194682"/>
    <lineage>
        <taxon>Eukaryota</taxon>
        <taxon>Fungi</taxon>
        <taxon>Dikarya</taxon>
        <taxon>Basidiomycota</taxon>
        <taxon>Agaricomycotina</taxon>
        <taxon>Agaricomycetes</taxon>
        <taxon>Polyporales</taxon>
        <taxon>Meruliaceae</taxon>
        <taxon>Phlebia</taxon>
    </lineage>
</organism>